<evidence type="ECO:0000313" key="1">
    <source>
        <dbReference type="EMBL" id="SFD00135.1"/>
    </source>
</evidence>
<keyword evidence="2" id="KW-1185">Reference proteome</keyword>
<dbReference type="OrthoDB" id="6313224at2"/>
<name>A0A1I1NRT2_9GAMM</name>
<dbReference type="Proteomes" id="UP000198862">
    <property type="component" value="Unassembled WGS sequence"/>
</dbReference>
<organism evidence="1 2">
    <name type="scientific">Pseudoalteromonas denitrificans DSM 6059</name>
    <dbReference type="NCBI Taxonomy" id="1123010"/>
    <lineage>
        <taxon>Bacteria</taxon>
        <taxon>Pseudomonadati</taxon>
        <taxon>Pseudomonadota</taxon>
        <taxon>Gammaproteobacteria</taxon>
        <taxon>Alteromonadales</taxon>
        <taxon>Pseudoalteromonadaceae</taxon>
        <taxon>Pseudoalteromonas</taxon>
    </lineage>
</organism>
<dbReference type="STRING" id="1123010.SAMN02745724_03150"/>
<accession>A0A1I1NRT2</accession>
<dbReference type="PROSITE" id="PS51257">
    <property type="entry name" value="PROKAR_LIPOPROTEIN"/>
    <property type="match status" value="1"/>
</dbReference>
<dbReference type="RefSeq" id="WP_091986277.1">
    <property type="nucleotide sequence ID" value="NZ_FOLO01000027.1"/>
</dbReference>
<proteinExistence type="predicted"/>
<reference evidence="1 2" key="1">
    <citation type="submission" date="2016-10" db="EMBL/GenBank/DDBJ databases">
        <authorList>
            <person name="de Groot N.N."/>
        </authorList>
    </citation>
    <scope>NUCLEOTIDE SEQUENCE [LARGE SCALE GENOMIC DNA]</scope>
    <source>
        <strain evidence="1 2">DSM 6059</strain>
    </source>
</reference>
<dbReference type="AlphaFoldDB" id="A0A1I1NRT2"/>
<evidence type="ECO:0008006" key="3">
    <source>
        <dbReference type="Google" id="ProtNLM"/>
    </source>
</evidence>
<gene>
    <name evidence="1" type="ORF">SAMN02745724_03150</name>
</gene>
<sequence>MKKYVAFLVVMLAGCGTEISKPIKNEPSDSLSKVMQAVDFAKSHSDYRLYMTLGRKQTIPGFENKNFDKLKNRCGLKAMKGTGDVFKSADDKKEKRLRYQFARQFNEIMFLQCIKNS</sequence>
<dbReference type="EMBL" id="FOLO01000027">
    <property type="protein sequence ID" value="SFD00135.1"/>
    <property type="molecule type" value="Genomic_DNA"/>
</dbReference>
<protein>
    <recommendedName>
        <fullName evidence="3">Lipoprotein</fullName>
    </recommendedName>
</protein>
<evidence type="ECO:0000313" key="2">
    <source>
        <dbReference type="Proteomes" id="UP000198862"/>
    </source>
</evidence>